<reference evidence="1 2" key="1">
    <citation type="journal article" date="2018" name="PLoS ONE">
        <title>The draft genome of Kipferlia bialata reveals reductive genome evolution in fornicate parasites.</title>
        <authorList>
            <person name="Tanifuji G."/>
            <person name="Takabayashi S."/>
            <person name="Kume K."/>
            <person name="Takagi M."/>
            <person name="Nakayama T."/>
            <person name="Kamikawa R."/>
            <person name="Inagaki Y."/>
            <person name="Hashimoto T."/>
        </authorList>
    </citation>
    <scope>NUCLEOTIDE SEQUENCE [LARGE SCALE GENOMIC DNA]</scope>
    <source>
        <strain evidence="1">NY0173</strain>
    </source>
</reference>
<comment type="caution">
    <text evidence="1">The sequence shown here is derived from an EMBL/GenBank/DDBJ whole genome shotgun (WGS) entry which is preliminary data.</text>
</comment>
<gene>
    <name evidence="1" type="ORF">KIPB_013504</name>
</gene>
<name>A0A9K3DB69_9EUKA</name>
<organism evidence="1 2">
    <name type="scientific">Kipferlia bialata</name>
    <dbReference type="NCBI Taxonomy" id="797122"/>
    <lineage>
        <taxon>Eukaryota</taxon>
        <taxon>Metamonada</taxon>
        <taxon>Carpediemonas-like organisms</taxon>
        <taxon>Kipferlia</taxon>
    </lineage>
</organism>
<evidence type="ECO:0000313" key="2">
    <source>
        <dbReference type="Proteomes" id="UP000265618"/>
    </source>
</evidence>
<dbReference type="AlphaFoldDB" id="A0A9K3DB69"/>
<dbReference type="EMBL" id="BDIP01006453">
    <property type="protein sequence ID" value="GIQ90638.1"/>
    <property type="molecule type" value="Genomic_DNA"/>
</dbReference>
<evidence type="ECO:0000313" key="1">
    <source>
        <dbReference type="EMBL" id="GIQ90638.1"/>
    </source>
</evidence>
<proteinExistence type="predicted"/>
<dbReference type="Proteomes" id="UP000265618">
    <property type="component" value="Unassembled WGS sequence"/>
</dbReference>
<keyword evidence="2" id="KW-1185">Reference proteome</keyword>
<sequence length="146" mass="16520">MSVGALSLAALGPWCKRHRWMLWHGHESLRGAGINIECGLETIWDVRLVKKVAKDTGLTQEDVVVLTTKGCYLRPRDPKGLGVVNWAVLEEGYPGDMDTFRRAWDLAHNAGRRVVPSSLPRGVRRRGVCCQVKRWYLTGVQKRSRK</sequence>
<protein>
    <submittedName>
        <fullName evidence="1">Uncharacterized protein</fullName>
    </submittedName>
</protein>
<accession>A0A9K3DB69</accession>